<dbReference type="AlphaFoldDB" id="H8FPW0"/>
<feature type="region of interest" description="Disordered" evidence="1">
    <location>
        <begin position="1"/>
        <end position="30"/>
    </location>
</feature>
<keyword evidence="3" id="KW-1185">Reference proteome</keyword>
<feature type="compositionally biased region" description="Polar residues" evidence="1">
    <location>
        <begin position="17"/>
        <end position="30"/>
    </location>
</feature>
<proteinExistence type="predicted"/>
<accession>H8FPW0</accession>
<evidence type="ECO:0000256" key="1">
    <source>
        <dbReference type="SAM" id="MobiDB-lite"/>
    </source>
</evidence>
<reference evidence="2 3" key="1">
    <citation type="journal article" date="2012" name="J. Bacteriol.">
        <title>Draft Genome Sequence of the Purple Photosynthetic Bacterium Phaeospirillum molischianum DSM120, a Particularly Versatile Bacterium.</title>
        <authorList>
            <person name="Duquesne K."/>
            <person name="Prima V."/>
            <person name="Ji B."/>
            <person name="Rouy Z."/>
            <person name="Medigue C."/>
            <person name="Talla E."/>
            <person name="Sturgis J.N."/>
        </authorList>
    </citation>
    <scope>NUCLEOTIDE SEQUENCE [LARGE SCALE GENOMIC DNA]</scope>
    <source>
        <strain evidence="3">DSM120</strain>
    </source>
</reference>
<name>H8FPW0_MAGML</name>
<dbReference type="STRING" id="1150626.PHAMO_20084"/>
<comment type="caution">
    <text evidence="2">The sequence shown here is derived from an EMBL/GenBank/DDBJ whole genome shotgun (WGS) entry which is preliminary data.</text>
</comment>
<dbReference type="EMBL" id="CAHP01000012">
    <property type="protein sequence ID" value="CCG40398.1"/>
    <property type="molecule type" value="Genomic_DNA"/>
</dbReference>
<evidence type="ECO:0000313" key="2">
    <source>
        <dbReference type="EMBL" id="CCG40398.1"/>
    </source>
</evidence>
<organism evidence="2 3">
    <name type="scientific">Magnetospirillum molischianum DSM 120</name>
    <dbReference type="NCBI Taxonomy" id="1150626"/>
    <lineage>
        <taxon>Bacteria</taxon>
        <taxon>Pseudomonadati</taxon>
        <taxon>Pseudomonadota</taxon>
        <taxon>Alphaproteobacteria</taxon>
        <taxon>Rhodospirillales</taxon>
        <taxon>Rhodospirillaceae</taxon>
        <taxon>Magnetospirillum</taxon>
    </lineage>
</organism>
<evidence type="ECO:0000313" key="3">
    <source>
        <dbReference type="Proteomes" id="UP000004169"/>
    </source>
</evidence>
<gene>
    <name evidence="2" type="ORF">PHAMO_20084</name>
</gene>
<dbReference type="Proteomes" id="UP000004169">
    <property type="component" value="Unassembled WGS sequence"/>
</dbReference>
<protein>
    <submittedName>
        <fullName evidence="2">Uncharacterized protein</fullName>
    </submittedName>
</protein>
<sequence>MAQKSAHPTPGEIKTLTPIQHTPKTDTQTDADSCVFGMERHDVPLTSIAIFLHRNVLLLRSGVAGVISA</sequence>